<dbReference type="GO" id="GO:0009366">
    <property type="term" value="C:enterobactin synthetase complex"/>
    <property type="evidence" value="ECO:0007669"/>
    <property type="project" value="InterPro"/>
</dbReference>
<feature type="binding site" evidence="2">
    <location>
        <position position="105"/>
    </location>
    <ligand>
        <name>CoA</name>
        <dbReference type="ChEBI" id="CHEBI:57287"/>
    </ligand>
</feature>
<feature type="domain" description="4'-phosphopantetheinyl transferase" evidence="5">
    <location>
        <begin position="101"/>
        <end position="187"/>
    </location>
</feature>
<feature type="binding site" evidence="2">
    <location>
        <begin position="83"/>
        <end position="84"/>
    </location>
    <ligand>
        <name>CoA</name>
        <dbReference type="ChEBI" id="CHEBI:57287"/>
    </ligand>
</feature>
<accession>A0AAU3H3X7</accession>
<feature type="binding site" evidence="2">
    <location>
        <position position="165"/>
    </location>
    <ligand>
        <name>CoA</name>
        <dbReference type="ChEBI" id="CHEBI:57287"/>
    </ligand>
</feature>
<proteinExistence type="predicted"/>
<dbReference type="Pfam" id="PF17837">
    <property type="entry name" value="4PPT_N"/>
    <property type="match status" value="1"/>
</dbReference>
<keyword evidence="3" id="KW-0460">Magnesium</keyword>
<feature type="binding site" evidence="3">
    <location>
        <position position="107"/>
    </location>
    <ligand>
        <name>Mg(2+)</name>
        <dbReference type="ChEBI" id="CHEBI:18420"/>
    </ligand>
</feature>
<evidence type="ECO:0000256" key="2">
    <source>
        <dbReference type="PIRSR" id="PIRSR603542-1"/>
    </source>
</evidence>
<keyword evidence="3" id="KW-0479">Metal-binding</keyword>
<dbReference type="InterPro" id="IPR003542">
    <property type="entry name" value="Enbac_synth_compD-like"/>
</dbReference>
<dbReference type="PRINTS" id="PR01399">
    <property type="entry name" value="ENTSNTHTASED"/>
</dbReference>
<comment type="cofactor">
    <cofactor evidence="3">
        <name>Mg(2+)</name>
        <dbReference type="ChEBI" id="CHEBI:18420"/>
    </cofactor>
</comment>
<dbReference type="InterPro" id="IPR037143">
    <property type="entry name" value="4-PPantetheinyl_Trfase_dom_sf"/>
</dbReference>
<dbReference type="InterPro" id="IPR008278">
    <property type="entry name" value="4-PPantetheinyl_Trfase_dom"/>
</dbReference>
<evidence type="ECO:0000256" key="4">
    <source>
        <dbReference type="SAM" id="MobiDB-lite"/>
    </source>
</evidence>
<feature type="binding site" evidence="3">
    <location>
        <position position="106"/>
    </location>
    <ligand>
        <name>Mg(2+)</name>
        <dbReference type="ChEBI" id="CHEBI:18420"/>
    </ligand>
</feature>
<evidence type="ECO:0000256" key="1">
    <source>
        <dbReference type="ARBA" id="ARBA00022679"/>
    </source>
</evidence>
<dbReference type="EMBL" id="CP109535">
    <property type="protein sequence ID" value="WTZ00220.1"/>
    <property type="molecule type" value="Genomic_DNA"/>
</dbReference>
<name>A0AAU3H3X7_9ACTN</name>
<protein>
    <submittedName>
        <fullName evidence="7">4'-phosphopantetheinyl transferase superfamily protein</fullName>
    </submittedName>
</protein>
<dbReference type="AlphaFoldDB" id="A0AAU3H3X7"/>
<dbReference type="SUPFAM" id="SSF56214">
    <property type="entry name" value="4'-phosphopantetheinyl transferase"/>
    <property type="match status" value="1"/>
</dbReference>
<dbReference type="GO" id="GO:0005886">
    <property type="term" value="C:plasma membrane"/>
    <property type="evidence" value="ECO:0007669"/>
    <property type="project" value="TreeGrafter"/>
</dbReference>
<feature type="binding site" evidence="2">
    <location>
        <position position="155"/>
    </location>
    <ligand>
        <name>CoA</name>
        <dbReference type="ChEBI" id="CHEBI:57287"/>
    </ligand>
</feature>
<sequence length="246" mass="26028">MLHPLLPPLVTAVDTFHDSAVPFLFPEEEALVAAAVAKRRQEFATVRHCARTALAGYGRPPAPILPGTAGAPRWPDGLVGSLTHCDGYRAAAVARTTTVASLGIDAEPAEPLRDEGTLHLVTIPAERTALRELSADRPDIPWDRLLFSAKESVYKAWSPLTGRWLGFHDAHITLHPGGTFTAALLVPDTTTADGGPPLTGFDGRWQARDGLLLTAVTVPPRAGTVSTSPQAPTEPCPSDTDSSAGR</sequence>
<feature type="binding site" evidence="2">
    <location>
        <position position="39"/>
    </location>
    <ligand>
        <name>CoA</name>
        <dbReference type="ChEBI" id="CHEBI:57287"/>
    </ligand>
</feature>
<feature type="region of interest" description="Disordered" evidence="4">
    <location>
        <begin position="219"/>
        <end position="246"/>
    </location>
</feature>
<keyword evidence="1 7" id="KW-0808">Transferase</keyword>
<dbReference type="GO" id="GO:0008897">
    <property type="term" value="F:holo-[acyl-carrier-protein] synthase activity"/>
    <property type="evidence" value="ECO:0007669"/>
    <property type="project" value="InterPro"/>
</dbReference>
<evidence type="ECO:0000313" key="7">
    <source>
        <dbReference type="EMBL" id="WTZ00220.1"/>
    </source>
</evidence>
<dbReference type="PANTHER" id="PTHR38096">
    <property type="entry name" value="ENTEROBACTIN SYNTHASE COMPONENT D"/>
    <property type="match status" value="1"/>
</dbReference>
<feature type="binding site" evidence="2">
    <location>
        <position position="151"/>
    </location>
    <ligand>
        <name>CoA</name>
        <dbReference type="ChEBI" id="CHEBI:57287"/>
    </ligand>
</feature>
<evidence type="ECO:0000259" key="6">
    <source>
        <dbReference type="Pfam" id="PF17837"/>
    </source>
</evidence>
<dbReference type="GO" id="GO:0009239">
    <property type="term" value="P:enterobactin biosynthetic process"/>
    <property type="evidence" value="ECO:0007669"/>
    <property type="project" value="InterPro"/>
</dbReference>
<feature type="binding site" evidence="3">
    <location>
        <position position="105"/>
    </location>
    <ligand>
        <name>Mg(2+)</name>
        <dbReference type="ChEBI" id="CHEBI:18420"/>
    </ligand>
</feature>
<dbReference type="Pfam" id="PF01648">
    <property type="entry name" value="ACPS"/>
    <property type="match status" value="1"/>
</dbReference>
<feature type="binding site" evidence="2">
    <location>
        <position position="47"/>
    </location>
    <ligand>
        <name>CoA</name>
        <dbReference type="ChEBI" id="CHEBI:57287"/>
    </ligand>
</feature>
<organism evidence="7">
    <name type="scientific">Streptomyces sp. NBC_01401</name>
    <dbReference type="NCBI Taxonomy" id="2903854"/>
    <lineage>
        <taxon>Bacteria</taxon>
        <taxon>Bacillati</taxon>
        <taxon>Actinomycetota</taxon>
        <taxon>Actinomycetes</taxon>
        <taxon>Kitasatosporales</taxon>
        <taxon>Streptomycetaceae</taxon>
        <taxon>Streptomyces</taxon>
    </lineage>
</organism>
<gene>
    <name evidence="7" type="ORF">OG626_20690</name>
</gene>
<dbReference type="InterPro" id="IPR041354">
    <property type="entry name" value="4PPT_N"/>
</dbReference>
<reference evidence="7" key="1">
    <citation type="submission" date="2022-10" db="EMBL/GenBank/DDBJ databases">
        <title>The complete genomes of actinobacterial strains from the NBC collection.</title>
        <authorList>
            <person name="Joergensen T.S."/>
            <person name="Alvarez Arevalo M."/>
            <person name="Sterndorff E.B."/>
            <person name="Faurdal D."/>
            <person name="Vuksanovic O."/>
            <person name="Mourched A.-S."/>
            <person name="Charusanti P."/>
            <person name="Shaw S."/>
            <person name="Blin K."/>
            <person name="Weber T."/>
        </authorList>
    </citation>
    <scope>NUCLEOTIDE SEQUENCE</scope>
    <source>
        <strain evidence="7">NBC_01401</strain>
    </source>
</reference>
<evidence type="ECO:0000256" key="3">
    <source>
        <dbReference type="PIRSR" id="PIRSR603542-2"/>
    </source>
</evidence>
<evidence type="ECO:0000259" key="5">
    <source>
        <dbReference type="Pfam" id="PF01648"/>
    </source>
</evidence>
<dbReference type="GO" id="GO:0000287">
    <property type="term" value="F:magnesium ion binding"/>
    <property type="evidence" value="ECO:0007669"/>
    <property type="project" value="InterPro"/>
</dbReference>
<dbReference type="PANTHER" id="PTHR38096:SF1">
    <property type="entry name" value="ENTEROBACTIN SYNTHASE COMPONENT D"/>
    <property type="match status" value="1"/>
</dbReference>
<feature type="domain" description="4'-phosphopantetheinyl transferase N-terminal" evidence="6">
    <location>
        <begin position="27"/>
        <end position="94"/>
    </location>
</feature>